<dbReference type="GO" id="GO:0004620">
    <property type="term" value="F:phospholipase activity"/>
    <property type="evidence" value="ECO:0007669"/>
    <property type="project" value="TreeGrafter"/>
</dbReference>
<dbReference type="GO" id="GO:0030149">
    <property type="term" value="P:sphingolipid catabolic process"/>
    <property type="evidence" value="ECO:0007669"/>
    <property type="project" value="TreeGrafter"/>
</dbReference>
<keyword evidence="3" id="KW-1185">Reference proteome</keyword>
<dbReference type="GO" id="GO:0016020">
    <property type="term" value="C:membrane"/>
    <property type="evidence" value="ECO:0007669"/>
    <property type="project" value="TreeGrafter"/>
</dbReference>
<feature type="compositionally biased region" description="Basic and acidic residues" evidence="1">
    <location>
        <begin position="1"/>
        <end position="11"/>
    </location>
</feature>
<dbReference type="GO" id="GO:0071944">
    <property type="term" value="C:cell periphery"/>
    <property type="evidence" value="ECO:0007669"/>
    <property type="project" value="TreeGrafter"/>
</dbReference>
<reference evidence="2 3" key="1">
    <citation type="journal article" date="2017" name="Mol. Biol. Evol.">
        <title>The 4-celled Tetrabaena socialis nuclear genome reveals the essential components for genetic control of cell number at the origin of multicellularity in the volvocine lineage.</title>
        <authorList>
            <person name="Featherston J."/>
            <person name="Arakaki Y."/>
            <person name="Hanschen E.R."/>
            <person name="Ferris P.J."/>
            <person name="Michod R.E."/>
            <person name="Olson B.J.S.C."/>
            <person name="Nozaki H."/>
            <person name="Durand P.M."/>
        </authorList>
    </citation>
    <scope>NUCLEOTIDE SEQUENCE [LARGE SCALE GENOMIC DNA]</scope>
    <source>
        <strain evidence="2 3">NIES-571</strain>
    </source>
</reference>
<evidence type="ECO:0000313" key="2">
    <source>
        <dbReference type="EMBL" id="PNH10034.1"/>
    </source>
</evidence>
<dbReference type="PANTHER" id="PTHR12393">
    <property type="entry name" value="SPHINGOMYELIN PHOSPHODIESTERASE RELATED"/>
    <property type="match status" value="1"/>
</dbReference>
<sequence length="611" mass="65951">MAQQQEPERQKVRLGAEPSAHLHQAGAPASTCDPALIWLPEIVQRFVKSLPPNVVAGTLRLVDKATAAQFRGPQHTTIQLSQPVPHHAFAWRWAGPAATRSLTRTQREMLPLMTARNGVVANLGVLLAREDHATDPVKPSVSEAAASAGQLDVCRWLRREGCAWRGSAALEAAAKGGHEAVCEWLLDEGVPLGDAAGTAALGGHVSLMLRLLRVGRTSLPNLHRCNLMKGVAAGCNLAVLQDEHRTVFDGREVEELDDAEHELRDSVKDCLINAAITGFWSGTHTADWQAKVDWLEEQGYHRPWDACELTAASPDALPRLQWLLQRGYPVDNIGSLASSTAGAGNAAALRFLLDQEPINLLMGCYSTMHASEGGHVAVLEVLHAAGFIASVQAVKSAAGGGHLPAVAWLVERLGAAMALTDEVFAAAAGSGSMELLSWLRARGCPWDERAFAAAAEHGSEEQLEWLAEQGCPMGDDGEPYVRAAFTGSVALLECVRRLGCRWSPDGSTMTRAVHRSYMVDAYRSHEVWDGLRWLLDQGCPVDWAAAEAAAAARPAYFDGYRPMVEWLQVLREAEGLRWVAAAAREGPEGGEVVAGDISPWLDVLPWCLNQQ</sequence>
<name>A0A2J8ABY0_9CHLO</name>
<dbReference type="InterPro" id="IPR036770">
    <property type="entry name" value="Ankyrin_rpt-contain_sf"/>
</dbReference>
<dbReference type="Proteomes" id="UP000236333">
    <property type="component" value="Unassembled WGS sequence"/>
</dbReference>
<protein>
    <submittedName>
        <fullName evidence="2">Ankyrin repeat domain-containing protein</fullName>
    </submittedName>
</protein>
<proteinExistence type="predicted"/>
<evidence type="ECO:0000313" key="3">
    <source>
        <dbReference type="Proteomes" id="UP000236333"/>
    </source>
</evidence>
<comment type="caution">
    <text evidence="2">The sequence shown here is derived from an EMBL/GenBank/DDBJ whole genome shotgun (WGS) entry which is preliminary data.</text>
</comment>
<accession>A0A2J8ABY0</accession>
<dbReference type="EMBL" id="PGGS01000069">
    <property type="protein sequence ID" value="PNH10034.1"/>
    <property type="molecule type" value="Genomic_DNA"/>
</dbReference>
<dbReference type="PANTHER" id="PTHR12393:SF6">
    <property type="entry name" value="SPHINGOMYELIN PHOSPHODIESTERASE 2"/>
    <property type="match status" value="1"/>
</dbReference>
<feature type="region of interest" description="Disordered" evidence="1">
    <location>
        <begin position="1"/>
        <end position="27"/>
    </location>
</feature>
<dbReference type="Gene3D" id="1.25.40.20">
    <property type="entry name" value="Ankyrin repeat-containing domain"/>
    <property type="match status" value="2"/>
</dbReference>
<dbReference type="GO" id="GO:0046513">
    <property type="term" value="P:ceramide biosynthetic process"/>
    <property type="evidence" value="ECO:0007669"/>
    <property type="project" value="TreeGrafter"/>
</dbReference>
<dbReference type="SUPFAM" id="SSF48403">
    <property type="entry name" value="Ankyrin repeat"/>
    <property type="match status" value="1"/>
</dbReference>
<dbReference type="GO" id="GO:0005783">
    <property type="term" value="C:endoplasmic reticulum"/>
    <property type="evidence" value="ECO:0007669"/>
    <property type="project" value="TreeGrafter"/>
</dbReference>
<dbReference type="AlphaFoldDB" id="A0A2J8ABY0"/>
<organism evidence="2 3">
    <name type="scientific">Tetrabaena socialis</name>
    <dbReference type="NCBI Taxonomy" id="47790"/>
    <lineage>
        <taxon>Eukaryota</taxon>
        <taxon>Viridiplantae</taxon>
        <taxon>Chlorophyta</taxon>
        <taxon>core chlorophytes</taxon>
        <taxon>Chlorophyceae</taxon>
        <taxon>CS clade</taxon>
        <taxon>Chlamydomonadales</taxon>
        <taxon>Tetrabaenaceae</taxon>
        <taxon>Tetrabaena</taxon>
    </lineage>
</organism>
<evidence type="ECO:0000256" key="1">
    <source>
        <dbReference type="SAM" id="MobiDB-lite"/>
    </source>
</evidence>
<gene>
    <name evidence="2" type="ORF">TSOC_003269</name>
</gene>